<dbReference type="InterPro" id="IPR036249">
    <property type="entry name" value="Thioredoxin-like_sf"/>
</dbReference>
<dbReference type="GO" id="GO:0016491">
    <property type="term" value="F:oxidoreductase activity"/>
    <property type="evidence" value="ECO:0007669"/>
    <property type="project" value="UniProtKB-KW"/>
</dbReference>
<reference evidence="12 13" key="1">
    <citation type="journal article" date="2016" name="Nat. Commun.">
        <title>Thousands of microbial genomes shed light on interconnected biogeochemical processes in an aquifer system.</title>
        <authorList>
            <person name="Anantharaman K."/>
            <person name="Brown C.T."/>
            <person name="Hug L.A."/>
            <person name="Sharon I."/>
            <person name="Castelle C.J."/>
            <person name="Probst A.J."/>
            <person name="Thomas B.C."/>
            <person name="Singh A."/>
            <person name="Wilkins M.J."/>
            <person name="Karaoz U."/>
            <person name="Brodie E.L."/>
            <person name="Williams K.H."/>
            <person name="Hubbard S.S."/>
            <person name="Banfield J.F."/>
        </authorList>
    </citation>
    <scope>NUCLEOTIDE SEQUENCE [LARGE SCALE GENOMIC DNA]</scope>
</reference>
<feature type="transmembrane region" description="Helical" evidence="10">
    <location>
        <begin position="64"/>
        <end position="84"/>
    </location>
</feature>
<gene>
    <name evidence="12" type="ORF">A2Z42_01270</name>
</gene>
<evidence type="ECO:0000256" key="7">
    <source>
        <dbReference type="ARBA" id="ARBA00023136"/>
    </source>
</evidence>
<feature type="domain" description="Vitamin K epoxide reductase" evidence="11">
    <location>
        <begin position="12"/>
        <end position="143"/>
    </location>
</feature>
<comment type="caution">
    <text evidence="12">The sequence shown here is derived from an EMBL/GenBank/DDBJ whole genome shotgun (WGS) entry which is preliminary data.</text>
</comment>
<dbReference type="SMART" id="SM00756">
    <property type="entry name" value="VKc"/>
    <property type="match status" value="1"/>
</dbReference>
<feature type="transmembrane region" description="Helical" evidence="10">
    <location>
        <begin position="17"/>
        <end position="38"/>
    </location>
</feature>
<dbReference type="Pfam" id="PF00085">
    <property type="entry name" value="Thioredoxin"/>
    <property type="match status" value="1"/>
</dbReference>
<keyword evidence="5 10" id="KW-1133">Transmembrane helix</keyword>
<evidence type="ECO:0000256" key="5">
    <source>
        <dbReference type="ARBA" id="ARBA00022989"/>
    </source>
</evidence>
<dbReference type="InterPro" id="IPR013766">
    <property type="entry name" value="Thioredoxin_domain"/>
</dbReference>
<keyword evidence="8" id="KW-1015">Disulfide bond</keyword>
<organism evidence="12 13">
    <name type="scientific">Candidatus Woykebacteria bacterium RBG_19FT_COMBO_43_10</name>
    <dbReference type="NCBI Taxonomy" id="1802598"/>
    <lineage>
        <taxon>Bacteria</taxon>
        <taxon>Candidatus Woykeibacteriota</taxon>
    </lineage>
</organism>
<evidence type="ECO:0000256" key="4">
    <source>
        <dbReference type="ARBA" id="ARBA00022719"/>
    </source>
</evidence>
<evidence type="ECO:0000256" key="10">
    <source>
        <dbReference type="SAM" id="Phobius"/>
    </source>
</evidence>
<dbReference type="InterPro" id="IPR012932">
    <property type="entry name" value="VKOR"/>
</dbReference>
<dbReference type="InterPro" id="IPR044698">
    <property type="entry name" value="VKOR/LTO1"/>
</dbReference>
<dbReference type="GO" id="GO:0048038">
    <property type="term" value="F:quinone binding"/>
    <property type="evidence" value="ECO:0007669"/>
    <property type="project" value="UniProtKB-KW"/>
</dbReference>
<evidence type="ECO:0000256" key="2">
    <source>
        <dbReference type="ARBA" id="ARBA00006214"/>
    </source>
</evidence>
<evidence type="ECO:0000256" key="8">
    <source>
        <dbReference type="ARBA" id="ARBA00023157"/>
    </source>
</evidence>
<dbReference type="PANTHER" id="PTHR34573">
    <property type="entry name" value="VKC DOMAIN-CONTAINING PROTEIN"/>
    <property type="match status" value="1"/>
</dbReference>
<sequence length="279" mass="31243">MSSSETTKEPLFKLPRVLIALISIVGFGIMAYLTYIHYAQAKSFCDLSETVSCDVVTTSIYSEIFGFPISLLGLGYFGLTFLLAVFHRKKAFYQVLFYLTLFVLIPSYYFTALEAFVIKAFCILCEASKILMLAILTISFVAMKQKFGVVFRMAMPVIIAGLVAAGVTYFAQTGTVIQRDYTPFVESLNEVGVVYYKSKTCSNCKRQEKLLGEAYKKLNSVECHPDGVNPKPELCLKKGIKKTPTFLIEDNGVEVKRLEGLQPLEDLAKWAGVELEERK</sequence>
<dbReference type="Pfam" id="PF07884">
    <property type="entry name" value="VKOR"/>
    <property type="match status" value="1"/>
</dbReference>
<comment type="subcellular location">
    <subcellularLocation>
        <location evidence="1">Membrane</location>
        <topology evidence="1">Multi-pass membrane protein</topology>
    </subcellularLocation>
</comment>
<dbReference type="AlphaFoldDB" id="A0A1G1WKP9"/>
<evidence type="ECO:0000256" key="3">
    <source>
        <dbReference type="ARBA" id="ARBA00022692"/>
    </source>
</evidence>
<dbReference type="Gene3D" id="1.20.1440.130">
    <property type="entry name" value="VKOR domain"/>
    <property type="match status" value="1"/>
</dbReference>
<keyword evidence="4" id="KW-0874">Quinone</keyword>
<evidence type="ECO:0000313" key="12">
    <source>
        <dbReference type="EMBL" id="OGY28292.1"/>
    </source>
</evidence>
<dbReference type="Proteomes" id="UP000176645">
    <property type="component" value="Unassembled WGS sequence"/>
</dbReference>
<dbReference type="Gene3D" id="3.40.30.10">
    <property type="entry name" value="Glutaredoxin"/>
    <property type="match status" value="1"/>
</dbReference>
<keyword evidence="3 10" id="KW-0812">Transmembrane</keyword>
<feature type="transmembrane region" description="Helical" evidence="10">
    <location>
        <begin position="116"/>
        <end position="142"/>
    </location>
</feature>
<evidence type="ECO:0000256" key="6">
    <source>
        <dbReference type="ARBA" id="ARBA00023002"/>
    </source>
</evidence>
<dbReference type="PANTHER" id="PTHR34573:SF1">
    <property type="entry name" value="VITAMIN K EPOXIDE REDUCTASE DOMAIN-CONTAINING PROTEIN"/>
    <property type="match status" value="1"/>
</dbReference>
<evidence type="ECO:0000256" key="9">
    <source>
        <dbReference type="ARBA" id="ARBA00023284"/>
    </source>
</evidence>
<keyword evidence="6" id="KW-0560">Oxidoreductase</keyword>
<evidence type="ECO:0000256" key="1">
    <source>
        <dbReference type="ARBA" id="ARBA00004141"/>
    </source>
</evidence>
<dbReference type="SUPFAM" id="SSF52833">
    <property type="entry name" value="Thioredoxin-like"/>
    <property type="match status" value="1"/>
</dbReference>
<comment type="similarity">
    <text evidence="2">Belongs to the VKOR family.</text>
</comment>
<protein>
    <recommendedName>
        <fullName evidence="11">Vitamin K epoxide reductase domain-containing protein</fullName>
    </recommendedName>
</protein>
<dbReference type="CDD" id="cd12916">
    <property type="entry name" value="VKOR_1"/>
    <property type="match status" value="1"/>
</dbReference>
<evidence type="ECO:0000313" key="13">
    <source>
        <dbReference type="Proteomes" id="UP000176645"/>
    </source>
</evidence>
<feature type="transmembrane region" description="Helical" evidence="10">
    <location>
        <begin position="149"/>
        <end position="171"/>
    </location>
</feature>
<dbReference type="InterPro" id="IPR038354">
    <property type="entry name" value="VKOR_sf"/>
</dbReference>
<proteinExistence type="inferred from homology"/>
<evidence type="ECO:0000259" key="11">
    <source>
        <dbReference type="SMART" id="SM00756"/>
    </source>
</evidence>
<keyword evidence="7 10" id="KW-0472">Membrane</keyword>
<keyword evidence="9" id="KW-0676">Redox-active center</keyword>
<dbReference type="EMBL" id="MHCU01000005">
    <property type="protein sequence ID" value="OGY28292.1"/>
    <property type="molecule type" value="Genomic_DNA"/>
</dbReference>
<accession>A0A1G1WKP9</accession>
<dbReference type="GO" id="GO:0016020">
    <property type="term" value="C:membrane"/>
    <property type="evidence" value="ECO:0007669"/>
    <property type="project" value="UniProtKB-SubCell"/>
</dbReference>
<feature type="transmembrane region" description="Helical" evidence="10">
    <location>
        <begin position="91"/>
        <end position="110"/>
    </location>
</feature>
<dbReference type="CDD" id="cd02947">
    <property type="entry name" value="TRX_family"/>
    <property type="match status" value="1"/>
</dbReference>
<name>A0A1G1WKP9_9BACT</name>